<sequence length="265" mass="30358">MLKSLKKYLKVWYLMTTASFSSFLISRFAAVVLLSGKLLRFLFFLFFLYLLVGKTKVLGGYTLNQVVFFFLTFNLVDILVQLFLRGIYRFRSLVVSGDLDLILVRPINTLFRSLVCWTDLLDFITIVPLIIYLIIFLANGQVAFSPIGILLYLLLILNAFVLALAIHIIVAGVGVITYEVDNAIWLYRDISSMGRIPIDVYMEPVRSLLTFVLPVSVLMTFPAKALMGLLSWQWMIFSFLISGIFLWVSLRFWKYALTRYSSASS</sequence>
<evidence type="ECO:0000313" key="3">
    <source>
        <dbReference type="Proteomes" id="UP000231474"/>
    </source>
</evidence>
<evidence type="ECO:0000256" key="1">
    <source>
        <dbReference type="SAM" id="Phobius"/>
    </source>
</evidence>
<organism evidence="2 3">
    <name type="scientific">Candidatus Shapirobacteria bacterium CG10_big_fil_rev_8_21_14_0_10_40_9</name>
    <dbReference type="NCBI Taxonomy" id="1974888"/>
    <lineage>
        <taxon>Bacteria</taxon>
        <taxon>Candidatus Shapironibacteriota</taxon>
    </lineage>
</organism>
<dbReference type="Pfam" id="PF06182">
    <property type="entry name" value="ABC2_membrane_6"/>
    <property type="match status" value="1"/>
</dbReference>
<feature type="transmembrane region" description="Helical" evidence="1">
    <location>
        <begin position="41"/>
        <end position="61"/>
    </location>
</feature>
<name>A0A2M8L4A2_9BACT</name>
<keyword evidence="1" id="KW-0472">Membrane</keyword>
<comment type="caution">
    <text evidence="2">The sequence shown here is derived from an EMBL/GenBank/DDBJ whole genome shotgun (WGS) entry which is preliminary data.</text>
</comment>
<dbReference type="Proteomes" id="UP000231474">
    <property type="component" value="Unassembled WGS sequence"/>
</dbReference>
<dbReference type="PANTHER" id="PTHR36833:SF1">
    <property type="entry name" value="INTEGRAL MEMBRANE TRANSPORT PROTEIN"/>
    <property type="match status" value="1"/>
</dbReference>
<dbReference type="AlphaFoldDB" id="A0A2M8L4A2"/>
<dbReference type="InterPro" id="IPR010390">
    <property type="entry name" value="ABC-2_transporter-like"/>
</dbReference>
<evidence type="ECO:0000313" key="2">
    <source>
        <dbReference type="EMBL" id="PJE67759.1"/>
    </source>
</evidence>
<keyword evidence="1" id="KW-1133">Transmembrane helix</keyword>
<feature type="transmembrane region" description="Helical" evidence="1">
    <location>
        <begin position="232"/>
        <end position="253"/>
    </location>
</feature>
<reference evidence="3" key="1">
    <citation type="submission" date="2017-09" db="EMBL/GenBank/DDBJ databases">
        <title>Depth-based differentiation of microbial function through sediment-hosted aquifers and enrichment of novel symbionts in the deep terrestrial subsurface.</title>
        <authorList>
            <person name="Probst A.J."/>
            <person name="Ladd B."/>
            <person name="Jarett J.K."/>
            <person name="Geller-Mcgrath D.E."/>
            <person name="Sieber C.M.K."/>
            <person name="Emerson J.B."/>
            <person name="Anantharaman K."/>
            <person name="Thomas B.C."/>
            <person name="Malmstrom R."/>
            <person name="Stieglmeier M."/>
            <person name="Klingl A."/>
            <person name="Woyke T."/>
            <person name="Ryan C.M."/>
            <person name="Banfield J.F."/>
        </authorList>
    </citation>
    <scope>NUCLEOTIDE SEQUENCE [LARGE SCALE GENOMIC DNA]</scope>
</reference>
<dbReference type="EMBL" id="PFEK01000010">
    <property type="protein sequence ID" value="PJE67759.1"/>
    <property type="molecule type" value="Genomic_DNA"/>
</dbReference>
<gene>
    <name evidence="2" type="ORF">COU95_00580</name>
</gene>
<keyword evidence="1" id="KW-0812">Transmembrane</keyword>
<feature type="transmembrane region" description="Helical" evidence="1">
    <location>
        <begin position="109"/>
        <end position="137"/>
    </location>
</feature>
<feature type="transmembrane region" description="Helical" evidence="1">
    <location>
        <begin position="12"/>
        <end position="34"/>
    </location>
</feature>
<feature type="transmembrane region" description="Helical" evidence="1">
    <location>
        <begin position="149"/>
        <end position="178"/>
    </location>
</feature>
<accession>A0A2M8L4A2</accession>
<proteinExistence type="predicted"/>
<feature type="transmembrane region" description="Helical" evidence="1">
    <location>
        <begin position="67"/>
        <end position="88"/>
    </location>
</feature>
<evidence type="ECO:0008006" key="4">
    <source>
        <dbReference type="Google" id="ProtNLM"/>
    </source>
</evidence>
<dbReference type="PANTHER" id="PTHR36833">
    <property type="entry name" value="SLR0610 PROTEIN-RELATED"/>
    <property type="match status" value="1"/>
</dbReference>
<protein>
    <recommendedName>
        <fullName evidence="4">ABC transporter permease</fullName>
    </recommendedName>
</protein>